<gene>
    <name evidence="2" type="primary">murE</name>
    <name evidence="6" type="ORF">DIT26_00575</name>
    <name evidence="7" type="ORF">XD86_0526</name>
    <name evidence="8" type="ORF">XE02_0564</name>
</gene>
<dbReference type="EMBL" id="DQBS01000013">
    <property type="protein sequence ID" value="HCO69078.1"/>
    <property type="molecule type" value="Genomic_DNA"/>
</dbReference>
<dbReference type="SUPFAM" id="SSF63418">
    <property type="entry name" value="MurE/MurF N-terminal domain"/>
    <property type="match status" value="1"/>
</dbReference>
<keyword evidence="2 3" id="KW-0133">Cell shape</keyword>
<comment type="PTM">
    <text evidence="2">Carboxylation is probably crucial for Mg(2+) binding and, consequently, for the gamma-phosphate positioning of ATP.</text>
</comment>
<keyword evidence="2 6" id="KW-0436">Ligase</keyword>
<keyword evidence="2 3" id="KW-0132">Cell division</keyword>
<dbReference type="SUPFAM" id="SSF53244">
    <property type="entry name" value="MurD-like peptide ligases, peptide-binding domain"/>
    <property type="match status" value="1"/>
</dbReference>
<keyword evidence="2 3" id="KW-0961">Cell wall biogenesis/degradation</keyword>
<dbReference type="InterPro" id="IPR036615">
    <property type="entry name" value="Mur_ligase_C_dom_sf"/>
</dbReference>
<keyword evidence="2 3" id="KW-0131">Cell cycle</keyword>
<feature type="domain" description="Mur ligase C-terminal" evidence="4">
    <location>
        <begin position="336"/>
        <end position="464"/>
    </location>
</feature>
<accession>A0A101H054</accession>
<evidence type="ECO:0000313" key="8">
    <source>
        <dbReference type="EMBL" id="KUK90404.1"/>
    </source>
</evidence>
<dbReference type="AlphaFoldDB" id="A0A101H054"/>
<comment type="similarity">
    <text evidence="1 2">Belongs to the MurCDEF family. MurE subfamily.</text>
</comment>
<reference evidence="9 10" key="2">
    <citation type="journal article" date="2015" name="MBio">
        <title>Genome-Resolved Metagenomic Analysis Reveals Roles for Candidate Phyla and Other Microbial Community Members in Biogeochemical Transformations in Oil Reservoirs.</title>
        <authorList>
            <person name="Hu P."/>
            <person name="Tom L."/>
            <person name="Singh A."/>
            <person name="Thomas B.C."/>
            <person name="Baker B.J."/>
            <person name="Piceno Y.M."/>
            <person name="Andersen G.L."/>
            <person name="Banfield J.F."/>
        </authorList>
    </citation>
    <scope>NUCLEOTIDE SEQUENCE [LARGE SCALE GENOMIC DNA]</scope>
</reference>
<dbReference type="GO" id="GO:0008360">
    <property type="term" value="P:regulation of cell shape"/>
    <property type="evidence" value="ECO:0007669"/>
    <property type="project" value="UniProtKB-KW"/>
</dbReference>
<dbReference type="EC" id="6.3.2.-" evidence="2"/>
<dbReference type="GO" id="GO:0000287">
    <property type="term" value="F:magnesium ion binding"/>
    <property type="evidence" value="ECO:0007669"/>
    <property type="project" value="UniProtKB-UniRule"/>
</dbReference>
<dbReference type="GO" id="GO:0016881">
    <property type="term" value="F:acid-amino acid ligase activity"/>
    <property type="evidence" value="ECO:0007669"/>
    <property type="project" value="UniProtKB-UniRule"/>
</dbReference>
<dbReference type="Pfam" id="PF08245">
    <property type="entry name" value="Mur_ligase_M"/>
    <property type="match status" value="1"/>
</dbReference>
<evidence type="ECO:0000256" key="3">
    <source>
        <dbReference type="RuleBase" id="RU004135"/>
    </source>
</evidence>
<feature type="binding site" evidence="2">
    <location>
        <position position="34"/>
    </location>
    <ligand>
        <name>UDP-N-acetyl-alpha-D-muramoyl-L-alanyl-D-glutamate</name>
        <dbReference type="ChEBI" id="CHEBI:83900"/>
    </ligand>
</feature>
<evidence type="ECO:0000259" key="4">
    <source>
        <dbReference type="Pfam" id="PF02875"/>
    </source>
</evidence>
<dbReference type="InterPro" id="IPR005761">
    <property type="entry name" value="UDP-N-AcMur-Glu-dNH2Pim_ligase"/>
</dbReference>
<protein>
    <recommendedName>
        <fullName evidence="2">UDP-N-acetylmuramyl-tripeptide synthetase</fullName>
        <ecNumber evidence="2">6.3.2.-</ecNumber>
    </recommendedName>
    <alternativeName>
        <fullName evidence="2">UDP-MurNAc-tripeptide synthetase</fullName>
    </alternativeName>
</protein>
<keyword evidence="2" id="KW-0460">Magnesium</keyword>
<evidence type="ECO:0000313" key="6">
    <source>
        <dbReference type="EMBL" id="HCO69078.1"/>
    </source>
</evidence>
<feature type="binding site" evidence="2">
    <location>
        <begin position="158"/>
        <end position="159"/>
    </location>
    <ligand>
        <name>UDP-N-acetyl-alpha-D-muramoyl-L-alanyl-D-glutamate</name>
        <dbReference type="ChEBI" id="CHEBI:83900"/>
    </ligand>
</feature>
<dbReference type="Proteomes" id="UP000055014">
    <property type="component" value="Unassembled WGS sequence"/>
</dbReference>
<dbReference type="HAMAP" id="MF_00208">
    <property type="entry name" value="MurE"/>
    <property type="match status" value="1"/>
</dbReference>
<keyword evidence="2" id="KW-0547">Nucleotide-binding</keyword>
<sequence>MRLSQVIELLGNSVLQVVNPGNIDPEFDHIESDSRVLREKNLFICIKGTNFDSHLIARELQRKGAVALIAEMPIEDEELSVPVIYVKSSRFVEALLTMEEYSHPYRKLTTIGVTGTNGKTTITTLIYHVLSSFERKASLIGTVRNVVGERIYSNPKNTTPGPVELAKLLQLSAKMKSEYFIMEVSSHSLSMNRVEGMRFDVGIISNVTRDHLDFHPTFDDYYRSKMRMFSLLKSNGIAIANADKVNIADIHIARNRITTYGFGDESDYRIENLDISRTGMDFTIQTPYGSSHRIYSRLIGEHNAYNIAAAIAALNSLNYDLDHIAKAISAFGGVPGRFEFVEEATKYGFDVVIDFAHTPDAMEKLLKTARRLTPGRLILVFGAGGSADKGKRPLMAEVSSKFSDVVILTSDDPKFDDPVEILQDLESGVDKFKPYLVIPDRREAISVALTLANRQDMVLIAGRGHEDFQILRDRKIPFNDKLVVKDILESKFRRHIKK</sequence>
<dbReference type="GO" id="GO:0009252">
    <property type="term" value="P:peptidoglycan biosynthetic process"/>
    <property type="evidence" value="ECO:0007669"/>
    <property type="project" value="UniProtKB-UniRule"/>
</dbReference>
<comment type="function">
    <text evidence="2">Catalyzes the addition of an amino acid to the nucleotide precursor UDP-N-acetylmuramoyl-L-alanyl-D-glutamate (UMAG) in the biosynthesis of bacterial cell-wall peptidoglycan.</text>
</comment>
<organism evidence="7 9">
    <name type="scientific">Mesotoga infera</name>
    <dbReference type="NCBI Taxonomy" id="1236046"/>
    <lineage>
        <taxon>Bacteria</taxon>
        <taxon>Thermotogati</taxon>
        <taxon>Thermotogota</taxon>
        <taxon>Thermotogae</taxon>
        <taxon>Kosmotogales</taxon>
        <taxon>Kosmotogaceae</taxon>
        <taxon>Mesotoga</taxon>
    </lineage>
</organism>
<keyword evidence="2 3" id="KW-0573">Peptidoglycan synthesis</keyword>
<dbReference type="InterPro" id="IPR004101">
    <property type="entry name" value="Mur_ligase_C"/>
</dbReference>
<dbReference type="NCBIfam" id="NF001126">
    <property type="entry name" value="PRK00139.1-4"/>
    <property type="match status" value="1"/>
</dbReference>
<evidence type="ECO:0000313" key="9">
    <source>
        <dbReference type="Proteomes" id="UP000054260"/>
    </source>
</evidence>
<dbReference type="PANTHER" id="PTHR23135">
    <property type="entry name" value="MUR LIGASE FAMILY MEMBER"/>
    <property type="match status" value="1"/>
</dbReference>
<dbReference type="Gene3D" id="3.40.1190.10">
    <property type="entry name" value="Mur-like, catalytic domain"/>
    <property type="match status" value="1"/>
</dbReference>
<proteinExistence type="inferred from homology"/>
<dbReference type="InterPro" id="IPR035911">
    <property type="entry name" value="MurE/MurF_N"/>
</dbReference>
<feature type="domain" description="Mur ligase central" evidence="5">
    <location>
        <begin position="113"/>
        <end position="313"/>
    </location>
</feature>
<feature type="binding site" evidence="2">
    <location>
        <begin position="115"/>
        <end position="121"/>
    </location>
    <ligand>
        <name>ATP</name>
        <dbReference type="ChEBI" id="CHEBI:30616"/>
    </ligand>
</feature>
<evidence type="ECO:0000313" key="10">
    <source>
        <dbReference type="Proteomes" id="UP000055014"/>
    </source>
</evidence>
<feature type="binding site" evidence="2">
    <location>
        <position position="193"/>
    </location>
    <ligand>
        <name>UDP-N-acetyl-alpha-D-muramoyl-L-alanyl-D-glutamate</name>
        <dbReference type="ChEBI" id="CHEBI:83900"/>
    </ligand>
</feature>
<evidence type="ECO:0000256" key="2">
    <source>
        <dbReference type="HAMAP-Rule" id="MF_00208"/>
    </source>
</evidence>
<dbReference type="GO" id="GO:0051301">
    <property type="term" value="P:cell division"/>
    <property type="evidence" value="ECO:0007669"/>
    <property type="project" value="UniProtKB-KW"/>
</dbReference>
<comment type="pathway">
    <text evidence="2 3">Cell wall biogenesis; peptidoglycan biosynthesis.</text>
</comment>
<dbReference type="SUPFAM" id="SSF53623">
    <property type="entry name" value="MurD-like peptide ligases, catalytic domain"/>
    <property type="match status" value="1"/>
</dbReference>
<dbReference type="InterPro" id="IPR036565">
    <property type="entry name" value="Mur-like_cat_sf"/>
</dbReference>
<comment type="caution">
    <text evidence="7">The sequence shown here is derived from an EMBL/GenBank/DDBJ whole genome shotgun (WGS) entry which is preliminary data.</text>
</comment>
<dbReference type="Proteomes" id="UP000264215">
    <property type="component" value="Unassembled WGS sequence"/>
</dbReference>
<dbReference type="EMBL" id="LGGH01000058">
    <property type="protein sequence ID" value="KUK67895.1"/>
    <property type="molecule type" value="Genomic_DNA"/>
</dbReference>
<keyword evidence="2" id="KW-0067">ATP-binding</keyword>
<feature type="modified residue" description="N6-carboxylysine" evidence="2">
    <location>
        <position position="225"/>
    </location>
</feature>
<dbReference type="EMBL" id="LGGW01000036">
    <property type="protein sequence ID" value="KUK90404.1"/>
    <property type="molecule type" value="Genomic_DNA"/>
</dbReference>
<comment type="caution">
    <text evidence="2">Lacks conserved residue(s) required for the propagation of feature annotation.</text>
</comment>
<keyword evidence="2" id="KW-0963">Cytoplasm</keyword>
<evidence type="ECO:0000256" key="1">
    <source>
        <dbReference type="ARBA" id="ARBA00005898"/>
    </source>
</evidence>
<name>A0A101H054_9BACT</name>
<comment type="subcellular location">
    <subcellularLocation>
        <location evidence="2 3">Cytoplasm</location>
    </subcellularLocation>
</comment>
<dbReference type="GO" id="GO:0005524">
    <property type="term" value="F:ATP binding"/>
    <property type="evidence" value="ECO:0007669"/>
    <property type="project" value="UniProtKB-UniRule"/>
</dbReference>
<dbReference type="PANTHER" id="PTHR23135:SF4">
    <property type="entry name" value="UDP-N-ACETYLMURAMOYL-L-ALANYL-D-GLUTAMATE--2,6-DIAMINOPIMELATE LIGASE MURE HOMOLOG, CHLOROPLASTIC"/>
    <property type="match status" value="1"/>
</dbReference>
<dbReference type="Gene3D" id="3.90.190.20">
    <property type="entry name" value="Mur ligase, C-terminal domain"/>
    <property type="match status" value="1"/>
</dbReference>
<dbReference type="Gene3D" id="3.40.1390.10">
    <property type="entry name" value="MurE/MurF, N-terminal domain"/>
    <property type="match status" value="1"/>
</dbReference>
<reference evidence="7" key="1">
    <citation type="journal article" date="2015" name="MBio">
        <title>Genome-resolved metagenomic analysis reveals roles for candidate phyla and other microbial community members in biogeochemical transformations in oil reservoirs.</title>
        <authorList>
            <person name="Hu P."/>
            <person name="Tom L."/>
            <person name="Singh A."/>
            <person name="Thomas B.C."/>
            <person name="Baker B.J."/>
            <person name="Piceno Y.M."/>
            <person name="Andersen G.L."/>
            <person name="Banfield J.F."/>
        </authorList>
    </citation>
    <scope>NUCLEOTIDE SEQUENCE [LARGE SCALE GENOMIC DNA]</scope>
    <source>
        <strain evidence="7">46_47</strain>
        <strain evidence="8">46_70</strain>
    </source>
</reference>
<evidence type="ECO:0000313" key="7">
    <source>
        <dbReference type="EMBL" id="KUK67895.1"/>
    </source>
</evidence>
<dbReference type="PATRIC" id="fig|1236046.5.peg.62"/>
<dbReference type="Proteomes" id="UP000054260">
    <property type="component" value="Unassembled WGS sequence"/>
</dbReference>
<dbReference type="GO" id="GO:0071555">
    <property type="term" value="P:cell wall organization"/>
    <property type="evidence" value="ECO:0007669"/>
    <property type="project" value="UniProtKB-KW"/>
</dbReference>
<dbReference type="GO" id="GO:0005737">
    <property type="term" value="C:cytoplasm"/>
    <property type="evidence" value="ECO:0007669"/>
    <property type="project" value="UniProtKB-SubCell"/>
</dbReference>
<feature type="binding site" evidence="2">
    <location>
        <position position="185"/>
    </location>
    <ligand>
        <name>UDP-N-acetyl-alpha-D-muramoyl-L-alanyl-D-glutamate</name>
        <dbReference type="ChEBI" id="CHEBI:83900"/>
    </ligand>
</feature>
<dbReference type="UniPathway" id="UPA00219"/>
<reference evidence="6 11" key="3">
    <citation type="journal article" date="2018" name="Nat. Biotechnol.">
        <title>A standardized bacterial taxonomy based on genome phylogeny substantially revises the tree of life.</title>
        <authorList>
            <person name="Parks D.H."/>
            <person name="Chuvochina M."/>
            <person name="Waite D.W."/>
            <person name="Rinke C."/>
            <person name="Skarshewski A."/>
            <person name="Chaumeil P.A."/>
            <person name="Hugenholtz P."/>
        </authorList>
    </citation>
    <scope>NUCLEOTIDE SEQUENCE [LARGE SCALE GENOMIC DNA]</scope>
    <source>
        <strain evidence="6">UBA9905</strain>
    </source>
</reference>
<comment type="cofactor">
    <cofactor evidence="2">
        <name>Mg(2+)</name>
        <dbReference type="ChEBI" id="CHEBI:18420"/>
    </cofactor>
</comment>
<dbReference type="NCBIfam" id="TIGR01085">
    <property type="entry name" value="murE"/>
    <property type="match status" value="1"/>
</dbReference>
<evidence type="ECO:0000259" key="5">
    <source>
        <dbReference type="Pfam" id="PF08245"/>
    </source>
</evidence>
<evidence type="ECO:0000313" key="11">
    <source>
        <dbReference type="Proteomes" id="UP000264215"/>
    </source>
</evidence>
<dbReference type="InterPro" id="IPR013221">
    <property type="entry name" value="Mur_ligase_cen"/>
</dbReference>
<dbReference type="Pfam" id="PF02875">
    <property type="entry name" value="Mur_ligase_C"/>
    <property type="match status" value="1"/>
</dbReference>